<evidence type="ECO:0000313" key="3">
    <source>
        <dbReference type="EMBL" id="GAG29192.1"/>
    </source>
</evidence>
<dbReference type="Gene3D" id="2.70.20.10">
    <property type="entry name" value="Topoisomerase I, domain 3"/>
    <property type="match status" value="1"/>
</dbReference>
<dbReference type="Pfam" id="PF01131">
    <property type="entry name" value="Topoisom_bac"/>
    <property type="match status" value="1"/>
</dbReference>
<dbReference type="InterPro" id="IPR023406">
    <property type="entry name" value="Topo_IA_AS"/>
</dbReference>
<dbReference type="PROSITE" id="PS52039">
    <property type="entry name" value="TOPO_IA_2"/>
    <property type="match status" value="1"/>
</dbReference>
<dbReference type="InterPro" id="IPR013824">
    <property type="entry name" value="Topo_IA_cen_sub1"/>
</dbReference>
<protein>
    <recommendedName>
        <fullName evidence="2">Topo IA-type catalytic domain-containing protein</fullName>
    </recommendedName>
</protein>
<evidence type="ECO:0000259" key="2">
    <source>
        <dbReference type="PROSITE" id="PS52039"/>
    </source>
</evidence>
<dbReference type="SUPFAM" id="SSF56712">
    <property type="entry name" value="Prokaryotic type I DNA topoisomerase"/>
    <property type="match status" value="1"/>
</dbReference>
<dbReference type="Gene3D" id="3.40.50.140">
    <property type="match status" value="1"/>
</dbReference>
<dbReference type="InterPro" id="IPR013497">
    <property type="entry name" value="Topo_IA_cen"/>
</dbReference>
<dbReference type="EMBL" id="BARS01049042">
    <property type="protein sequence ID" value="GAG29192.1"/>
    <property type="molecule type" value="Genomic_DNA"/>
</dbReference>
<dbReference type="InterPro" id="IPR023405">
    <property type="entry name" value="Topo_IA_core_domain"/>
</dbReference>
<dbReference type="PANTHER" id="PTHR42785">
    <property type="entry name" value="DNA TOPOISOMERASE, TYPE IA, CORE"/>
    <property type="match status" value="1"/>
</dbReference>
<dbReference type="GO" id="GO:0003917">
    <property type="term" value="F:DNA topoisomerase type I (single strand cut, ATP-independent) activity"/>
    <property type="evidence" value="ECO:0007669"/>
    <property type="project" value="InterPro"/>
</dbReference>
<sequence>DLEGKPHRRVVFHEITPEAVREAFDHSRGIDMQLVDAQQARRVLDRLVGYRLSPFLWQQVRRGLSAGRVQSVAVRLVVEREREVQSFVPQEYWTIDAQLAKARDGTTEQAVPAGRQGFHARLVGYVGDKKRKLEIGSQIEAERLVALLKAAAYRVLTVQQKVQSRRPAPPFITSTLQQEASRRLGFSAKRTMALAQQLYEGLSPGPEGEVGLITYMRTDSTQVAETARKEARNYIASKFGRQ</sequence>
<comment type="caution">
    <text evidence="3">The sequence shown here is derived from an EMBL/GenBank/DDBJ whole genome shotgun (WGS) entry which is preliminary data.</text>
</comment>
<proteinExistence type="predicted"/>
<dbReference type="InterPro" id="IPR000380">
    <property type="entry name" value="Topo_IA"/>
</dbReference>
<dbReference type="PROSITE" id="PS00396">
    <property type="entry name" value="TOPO_IA_1"/>
    <property type="match status" value="1"/>
</dbReference>
<reference evidence="3" key="1">
    <citation type="journal article" date="2014" name="Front. Microbiol.">
        <title>High frequency of phylogenetically diverse reductive dehalogenase-homologous genes in deep subseafloor sedimentary metagenomes.</title>
        <authorList>
            <person name="Kawai M."/>
            <person name="Futagami T."/>
            <person name="Toyoda A."/>
            <person name="Takaki Y."/>
            <person name="Nishi S."/>
            <person name="Hori S."/>
            <person name="Arai W."/>
            <person name="Tsubouchi T."/>
            <person name="Morono Y."/>
            <person name="Uchiyama I."/>
            <person name="Ito T."/>
            <person name="Fujiyama A."/>
            <person name="Inagaki F."/>
            <person name="Takami H."/>
        </authorList>
    </citation>
    <scope>NUCLEOTIDE SEQUENCE</scope>
    <source>
        <strain evidence="3">Expedition CK06-06</strain>
    </source>
</reference>
<dbReference type="PRINTS" id="PR00417">
    <property type="entry name" value="PRTPISMRASEI"/>
</dbReference>
<accession>X0X181</accession>
<dbReference type="Gene3D" id="1.10.290.10">
    <property type="entry name" value="Topoisomerase I, domain 4"/>
    <property type="match status" value="1"/>
</dbReference>
<feature type="non-terminal residue" evidence="3">
    <location>
        <position position="1"/>
    </location>
</feature>
<gene>
    <name evidence="3" type="ORF">S01H1_73399</name>
</gene>
<keyword evidence="1" id="KW-0413">Isomerase</keyword>
<dbReference type="InterPro" id="IPR013826">
    <property type="entry name" value="Topo_IA_cen_sub3"/>
</dbReference>
<dbReference type="InterPro" id="IPR003601">
    <property type="entry name" value="Topo_IA_2"/>
</dbReference>
<dbReference type="PANTHER" id="PTHR42785:SF1">
    <property type="entry name" value="DNA TOPOISOMERASE"/>
    <property type="match status" value="1"/>
</dbReference>
<evidence type="ECO:0000256" key="1">
    <source>
        <dbReference type="ARBA" id="ARBA00023235"/>
    </source>
</evidence>
<name>X0X181_9ZZZZ</name>
<dbReference type="GO" id="GO:0006265">
    <property type="term" value="P:DNA topological change"/>
    <property type="evidence" value="ECO:0007669"/>
    <property type="project" value="InterPro"/>
</dbReference>
<feature type="domain" description="Topo IA-type catalytic" evidence="2">
    <location>
        <begin position="31"/>
        <end position="242"/>
    </location>
</feature>
<dbReference type="InterPro" id="IPR013825">
    <property type="entry name" value="Topo_IA_cen_sub2"/>
</dbReference>
<dbReference type="SMART" id="SM00436">
    <property type="entry name" value="TOP1Bc"/>
    <property type="match status" value="1"/>
</dbReference>
<dbReference type="GO" id="GO:0003677">
    <property type="term" value="F:DNA binding"/>
    <property type="evidence" value="ECO:0007669"/>
    <property type="project" value="InterPro"/>
</dbReference>
<dbReference type="AlphaFoldDB" id="X0X181"/>
<dbReference type="Gene3D" id="1.10.460.10">
    <property type="entry name" value="Topoisomerase I, domain 2"/>
    <property type="match status" value="1"/>
</dbReference>
<organism evidence="3">
    <name type="scientific">marine sediment metagenome</name>
    <dbReference type="NCBI Taxonomy" id="412755"/>
    <lineage>
        <taxon>unclassified sequences</taxon>
        <taxon>metagenomes</taxon>
        <taxon>ecological metagenomes</taxon>
    </lineage>
</organism>
<feature type="non-terminal residue" evidence="3">
    <location>
        <position position="242"/>
    </location>
</feature>